<protein>
    <submittedName>
        <fullName evidence="5">Retroelement</fullName>
    </submittedName>
</protein>
<dbReference type="EMBL" id="NBNE01003840">
    <property type="protein sequence ID" value="OWZ06736.1"/>
    <property type="molecule type" value="Genomic_DNA"/>
</dbReference>
<evidence type="ECO:0000313" key="5">
    <source>
        <dbReference type="EMBL" id="OWZ06736.1"/>
    </source>
</evidence>
<feature type="domain" description="Chromo" evidence="3">
    <location>
        <begin position="294"/>
        <end position="356"/>
    </location>
</feature>
<dbReference type="Gene3D" id="2.40.50.40">
    <property type="match status" value="1"/>
</dbReference>
<keyword evidence="6" id="KW-1185">Reference proteome</keyword>
<comment type="caution">
    <text evidence="5">The sequence shown here is derived from an EMBL/GenBank/DDBJ whole genome shotgun (WGS) entry which is preliminary data.</text>
</comment>
<dbReference type="STRING" id="4795.A0A225VMJ5"/>
<dbReference type="SUPFAM" id="SSF53098">
    <property type="entry name" value="Ribonuclease H-like"/>
    <property type="match status" value="1"/>
</dbReference>
<dbReference type="InterPro" id="IPR001584">
    <property type="entry name" value="Integrase_cat-core"/>
</dbReference>
<dbReference type="SMART" id="SM00298">
    <property type="entry name" value="CHROMO"/>
    <property type="match status" value="1"/>
</dbReference>
<dbReference type="AlphaFoldDB" id="A0A225VMJ5"/>
<comment type="subcellular location">
    <subcellularLocation>
        <location evidence="1">Nucleus</location>
    </subcellularLocation>
</comment>
<evidence type="ECO:0000259" key="4">
    <source>
        <dbReference type="PROSITE" id="PS50994"/>
    </source>
</evidence>
<dbReference type="PANTHER" id="PTHR45835:SF99">
    <property type="entry name" value="CHROMO DOMAIN-CONTAINING PROTEIN-RELATED"/>
    <property type="match status" value="1"/>
</dbReference>
<dbReference type="InterPro" id="IPR023779">
    <property type="entry name" value="Chromodomain_CS"/>
</dbReference>
<dbReference type="InterPro" id="IPR000953">
    <property type="entry name" value="Chromo/chromo_shadow_dom"/>
</dbReference>
<dbReference type="Pfam" id="PF24626">
    <property type="entry name" value="SH3_Tf2-1"/>
    <property type="match status" value="1"/>
</dbReference>
<dbReference type="InterPro" id="IPR023780">
    <property type="entry name" value="Chromo_domain"/>
</dbReference>
<dbReference type="PANTHER" id="PTHR45835">
    <property type="entry name" value="YALI0A06105P"/>
    <property type="match status" value="1"/>
</dbReference>
<evidence type="ECO:0000313" key="6">
    <source>
        <dbReference type="Proteomes" id="UP000198211"/>
    </source>
</evidence>
<feature type="domain" description="Integrase catalytic" evidence="4">
    <location>
        <begin position="1"/>
        <end position="167"/>
    </location>
</feature>
<proteinExistence type="predicted"/>
<gene>
    <name evidence="5" type="ORF">PHMEG_00020970</name>
</gene>
<dbReference type="GO" id="GO:0003676">
    <property type="term" value="F:nucleic acid binding"/>
    <property type="evidence" value="ECO:0007669"/>
    <property type="project" value="InterPro"/>
</dbReference>
<evidence type="ECO:0000259" key="3">
    <source>
        <dbReference type="PROSITE" id="PS50013"/>
    </source>
</evidence>
<dbReference type="Pfam" id="PF00385">
    <property type="entry name" value="Chromo"/>
    <property type="match status" value="1"/>
</dbReference>
<organism evidence="5 6">
    <name type="scientific">Phytophthora megakarya</name>
    <dbReference type="NCBI Taxonomy" id="4795"/>
    <lineage>
        <taxon>Eukaryota</taxon>
        <taxon>Sar</taxon>
        <taxon>Stramenopiles</taxon>
        <taxon>Oomycota</taxon>
        <taxon>Peronosporomycetes</taxon>
        <taxon>Peronosporales</taxon>
        <taxon>Peronosporaceae</taxon>
        <taxon>Phytophthora</taxon>
    </lineage>
</organism>
<dbReference type="OrthoDB" id="167591at2759"/>
<evidence type="ECO:0000256" key="1">
    <source>
        <dbReference type="ARBA" id="ARBA00004123"/>
    </source>
</evidence>
<dbReference type="GO" id="GO:0005634">
    <property type="term" value="C:nucleus"/>
    <property type="evidence" value="ECO:0007669"/>
    <property type="project" value="UniProtKB-SubCell"/>
</dbReference>
<keyword evidence="2" id="KW-0539">Nucleus</keyword>
<accession>A0A225VMJ5</accession>
<name>A0A225VMJ5_9STRA</name>
<evidence type="ECO:0000256" key="2">
    <source>
        <dbReference type="ARBA" id="ARBA00023242"/>
    </source>
</evidence>
<dbReference type="Gene3D" id="3.30.420.10">
    <property type="entry name" value="Ribonuclease H-like superfamily/Ribonuclease H"/>
    <property type="match status" value="1"/>
</dbReference>
<dbReference type="InterPro" id="IPR036397">
    <property type="entry name" value="RNaseH_sf"/>
</dbReference>
<dbReference type="PROSITE" id="PS50013">
    <property type="entry name" value="CHROMO_2"/>
    <property type="match status" value="1"/>
</dbReference>
<dbReference type="InterPro" id="IPR056924">
    <property type="entry name" value="SH3_Tf2-1"/>
</dbReference>
<dbReference type="InterPro" id="IPR016197">
    <property type="entry name" value="Chromo-like_dom_sf"/>
</dbReference>
<dbReference type="SUPFAM" id="SSF54160">
    <property type="entry name" value="Chromo domain-like"/>
    <property type="match status" value="1"/>
</dbReference>
<reference evidence="6" key="1">
    <citation type="submission" date="2017-03" db="EMBL/GenBank/DDBJ databases">
        <title>Phytopthora megakarya and P. palmivora, two closely related causual agents of cacao black pod achieved similar genome size and gene model numbers by different mechanisms.</title>
        <authorList>
            <person name="Ali S."/>
            <person name="Shao J."/>
            <person name="Larry D.J."/>
            <person name="Kronmiller B."/>
            <person name="Shen D."/>
            <person name="Strem M.D."/>
            <person name="Melnick R.L."/>
            <person name="Guiltinan M.J."/>
            <person name="Tyler B.M."/>
            <person name="Meinhardt L.W."/>
            <person name="Bailey B.A."/>
        </authorList>
    </citation>
    <scope>NUCLEOTIDE SEQUENCE [LARGE SCALE GENOMIC DNA]</scope>
    <source>
        <strain evidence="6">zdho120</strain>
    </source>
</reference>
<dbReference type="PROSITE" id="PS50994">
    <property type="entry name" value="INTEGRASE"/>
    <property type="match status" value="1"/>
</dbReference>
<dbReference type="GO" id="GO:0015074">
    <property type="term" value="P:DNA integration"/>
    <property type="evidence" value="ECO:0007669"/>
    <property type="project" value="InterPro"/>
</dbReference>
<dbReference type="Proteomes" id="UP000198211">
    <property type="component" value="Unassembled WGS sequence"/>
</dbReference>
<dbReference type="InterPro" id="IPR012337">
    <property type="entry name" value="RNaseH-like_sf"/>
</dbReference>
<dbReference type="PROSITE" id="PS00598">
    <property type="entry name" value="CHROMO_1"/>
    <property type="match status" value="1"/>
</dbReference>
<sequence>MDLVTGLPVSGGFDAICVLVGRLNKRARYLPTRKAADAAEIAKIFFDQIIVIHGLPRSIVFDHDPRSLHQLSQELMSTLYVPLHMTVAHRAQADGQSELQIRTLEDVLRCTVSNYGDDWLQRLPSIEFAHASLVSSSISKAPIEFDTGRQLPTRLWFIPSQNQFLADRQAAIVHAKEQLAKAEERQTKFYDRHRVDTRFTTSALLNKNLSSPDYDISQDPTKNKLLPRWIGPFPIAKGIGTNAYKLVLPTVLRSHKVFNVDQLKLFFGCPPEFVGHPIRRVAPVIYDNHGHQVYVVVALLKKQRSRERTQYLVKWADLPESQNSWENVGSISHVLHWGSLLANFRERQQQTLPPPRTTSI</sequence>